<organism evidence="3 4">
    <name type="scientific">Skermanella aerolata</name>
    <dbReference type="NCBI Taxonomy" id="393310"/>
    <lineage>
        <taxon>Bacteria</taxon>
        <taxon>Pseudomonadati</taxon>
        <taxon>Pseudomonadota</taxon>
        <taxon>Alphaproteobacteria</taxon>
        <taxon>Rhodospirillales</taxon>
        <taxon>Azospirillaceae</taxon>
        <taxon>Skermanella</taxon>
    </lineage>
</organism>
<proteinExistence type="predicted"/>
<keyword evidence="4" id="KW-1185">Reference proteome</keyword>
<dbReference type="EMBL" id="BJYZ01000015">
    <property type="protein sequence ID" value="GEO39270.1"/>
    <property type="molecule type" value="Genomic_DNA"/>
</dbReference>
<dbReference type="RefSeq" id="WP_044431115.1">
    <property type="nucleotide sequence ID" value="NZ_BJYZ01000015.1"/>
</dbReference>
<comment type="caution">
    <text evidence="3">The sequence shown here is derived from an EMBL/GenBank/DDBJ whole genome shotgun (WGS) entry which is preliminary data.</text>
</comment>
<reference evidence="3 4" key="1">
    <citation type="submission" date="2019-07" db="EMBL/GenBank/DDBJ databases">
        <title>Whole genome shotgun sequence of Skermanella aerolata NBRC 106429.</title>
        <authorList>
            <person name="Hosoyama A."/>
            <person name="Uohara A."/>
            <person name="Ohji S."/>
            <person name="Ichikawa N."/>
        </authorList>
    </citation>
    <scope>NUCLEOTIDE SEQUENCE [LARGE SCALE GENOMIC DNA]</scope>
    <source>
        <strain evidence="3 4">NBRC 106429</strain>
    </source>
</reference>
<evidence type="ECO:0000313" key="4">
    <source>
        <dbReference type="Proteomes" id="UP000321523"/>
    </source>
</evidence>
<dbReference type="Proteomes" id="UP000321523">
    <property type="component" value="Unassembled WGS sequence"/>
</dbReference>
<feature type="compositionally biased region" description="Low complexity" evidence="1">
    <location>
        <begin position="138"/>
        <end position="149"/>
    </location>
</feature>
<feature type="compositionally biased region" description="Pro residues" evidence="1">
    <location>
        <begin position="117"/>
        <end position="131"/>
    </location>
</feature>
<evidence type="ECO:0000313" key="3">
    <source>
        <dbReference type="EMBL" id="GEO39270.1"/>
    </source>
</evidence>
<evidence type="ECO:0000256" key="2">
    <source>
        <dbReference type="SAM" id="SignalP"/>
    </source>
</evidence>
<gene>
    <name evidence="3" type="ORF">SAE02_34180</name>
</gene>
<keyword evidence="2" id="KW-0732">Signal</keyword>
<feature type="chain" id="PRO_5021819908" description="Ig-like domain-containing protein" evidence="2">
    <location>
        <begin position="36"/>
        <end position="237"/>
    </location>
</feature>
<accession>A0A512DST5</accession>
<dbReference type="AlphaFoldDB" id="A0A512DST5"/>
<feature type="signal peptide" evidence="2">
    <location>
        <begin position="1"/>
        <end position="35"/>
    </location>
</feature>
<evidence type="ECO:0000256" key="1">
    <source>
        <dbReference type="SAM" id="MobiDB-lite"/>
    </source>
</evidence>
<feature type="region of interest" description="Disordered" evidence="1">
    <location>
        <begin position="111"/>
        <end position="149"/>
    </location>
</feature>
<name>A0A512DST5_9PROT</name>
<protein>
    <recommendedName>
        <fullName evidence="5">Ig-like domain-containing protein</fullName>
    </recommendedName>
</protein>
<evidence type="ECO:0008006" key="5">
    <source>
        <dbReference type="Google" id="ProtNLM"/>
    </source>
</evidence>
<sequence>MIWHRWNQADTRYLRRMAAGAGLLCSTMLPMAAMAQQSESFTCTLTDQVRKVERIYEPGGAPCMVRYFRNDQPVQTLWRARESGAVCVDGARKLMQDFRAAGYTCTGAGTEAAAMPAPEPDPAPEPAPAPAPRSGTTGPAEPAAGAGASRPAGSPCYALTYEACAPGSGNCDTKPASICAQTDSRWLMTDGMPADLDPLTRFLPGDPGKCYRVYREGQPRPLCTEAPGSPNTVWSLR</sequence>
<dbReference type="OrthoDB" id="7349731at2"/>